<dbReference type="PRINTS" id="PR00838">
    <property type="entry name" value="V5ALLERGEN"/>
</dbReference>
<evidence type="ECO:0000256" key="1">
    <source>
        <dbReference type="ARBA" id="ARBA00004613"/>
    </source>
</evidence>
<dbReference type="SMART" id="SM00198">
    <property type="entry name" value="SCP"/>
    <property type="match status" value="1"/>
</dbReference>
<feature type="domain" description="SCP" evidence="3">
    <location>
        <begin position="5"/>
        <end position="138"/>
    </location>
</feature>
<dbReference type="InterPro" id="IPR034113">
    <property type="entry name" value="SCP_GAPR1-like"/>
</dbReference>
<dbReference type="Pfam" id="PF00188">
    <property type="entry name" value="CAP"/>
    <property type="match status" value="1"/>
</dbReference>
<name>A0AAG5D6T5_ANOAO</name>
<dbReference type="InterPro" id="IPR001283">
    <property type="entry name" value="CRISP-related"/>
</dbReference>
<evidence type="ECO:0000313" key="4">
    <source>
        <dbReference type="EnsemblMetazoa" id="ENSAATROPP006851"/>
    </source>
</evidence>
<comment type="subcellular location">
    <subcellularLocation>
        <location evidence="1">Secreted</location>
    </subcellularLocation>
</comment>
<dbReference type="Gene3D" id="3.40.33.10">
    <property type="entry name" value="CAP"/>
    <property type="match status" value="1"/>
</dbReference>
<dbReference type="CDD" id="cd05382">
    <property type="entry name" value="CAP_GAPR1-like"/>
    <property type="match status" value="1"/>
</dbReference>
<dbReference type="EnsemblMetazoa" id="ENSAATROPT007639">
    <property type="protein sequence ID" value="ENSAATROPP006851"/>
    <property type="gene ID" value="ENSAATROPG006221"/>
</dbReference>
<dbReference type="AlphaFoldDB" id="A0AAG5D6T5"/>
<dbReference type="PRINTS" id="PR00837">
    <property type="entry name" value="V5TPXLIKE"/>
</dbReference>
<dbReference type="InterPro" id="IPR014044">
    <property type="entry name" value="CAP_dom"/>
</dbReference>
<organism evidence="4 5">
    <name type="scientific">Anopheles atroparvus</name>
    <name type="common">European mosquito</name>
    <dbReference type="NCBI Taxonomy" id="41427"/>
    <lineage>
        <taxon>Eukaryota</taxon>
        <taxon>Metazoa</taxon>
        <taxon>Ecdysozoa</taxon>
        <taxon>Arthropoda</taxon>
        <taxon>Hexapoda</taxon>
        <taxon>Insecta</taxon>
        <taxon>Pterygota</taxon>
        <taxon>Neoptera</taxon>
        <taxon>Endopterygota</taxon>
        <taxon>Diptera</taxon>
        <taxon>Nematocera</taxon>
        <taxon>Culicoidea</taxon>
        <taxon>Culicidae</taxon>
        <taxon>Anophelinae</taxon>
        <taxon>Anopheles</taxon>
    </lineage>
</organism>
<keyword evidence="2" id="KW-0964">Secreted</keyword>
<protein>
    <recommendedName>
        <fullName evidence="3">SCP domain-containing protein</fullName>
    </recommendedName>
</protein>
<dbReference type="SUPFAM" id="SSF55797">
    <property type="entry name" value="PR-1-like"/>
    <property type="match status" value="1"/>
</dbReference>
<evidence type="ECO:0000259" key="3">
    <source>
        <dbReference type="SMART" id="SM00198"/>
    </source>
</evidence>
<dbReference type="FunFam" id="3.40.33.10:FF:000010">
    <property type="entry name" value="Predicted protein"/>
    <property type="match status" value="1"/>
</dbReference>
<evidence type="ECO:0000313" key="5">
    <source>
        <dbReference type="Proteomes" id="UP000075880"/>
    </source>
</evidence>
<dbReference type="InterPro" id="IPR035940">
    <property type="entry name" value="CAP_sf"/>
</dbReference>
<keyword evidence="5" id="KW-1185">Reference proteome</keyword>
<dbReference type="Proteomes" id="UP000075880">
    <property type="component" value="Unassembled WGS sequence"/>
</dbReference>
<proteinExistence type="predicted"/>
<dbReference type="PANTHER" id="PTHR10334">
    <property type="entry name" value="CYSTEINE-RICH SECRETORY PROTEIN-RELATED"/>
    <property type="match status" value="1"/>
</dbReference>
<reference evidence="4" key="1">
    <citation type="submission" date="2024-04" db="UniProtKB">
        <authorList>
            <consortium name="EnsemblMetazoa"/>
        </authorList>
    </citation>
    <scope>IDENTIFICATION</scope>
    <source>
        <strain evidence="4">EBRO</strain>
    </source>
</reference>
<dbReference type="InterPro" id="IPR002413">
    <property type="entry name" value="V5_allergen-like"/>
</dbReference>
<dbReference type="GO" id="GO:0005576">
    <property type="term" value="C:extracellular region"/>
    <property type="evidence" value="ECO:0007669"/>
    <property type="project" value="UniProtKB-SubCell"/>
</dbReference>
<sequence>FSYTSFQKNCLERHNVLRAKHSAGPLVLDAGMCQYAQEWANYLASINRLQHRTNRKYGENLYAKFGGTTPSASSVVNAWYNEIKYYTFGAPNPHNFSQVGHFTGLVWKKTRKLGVGIAKRGTYTYVVCTYDPHGNVMGQYHLNVSRPPGKEGFQP</sequence>
<evidence type="ECO:0000256" key="2">
    <source>
        <dbReference type="ARBA" id="ARBA00022525"/>
    </source>
</evidence>
<accession>A0AAG5D6T5</accession>